<feature type="chain" id="PRO_5005495338" evidence="2">
    <location>
        <begin position="19"/>
        <end position="582"/>
    </location>
</feature>
<evidence type="ECO:0000313" key="3">
    <source>
        <dbReference type="EMBL" id="CTR11454.1"/>
    </source>
</evidence>
<gene>
    <name evidence="3" type="primary">FGENESH: predicted gene_17.173</name>
    <name evidence="3" type="ORF">BN2166_0073150</name>
</gene>
<evidence type="ECO:0000313" key="4">
    <source>
        <dbReference type="Proteomes" id="UP000199069"/>
    </source>
</evidence>
<proteinExistence type="predicted"/>
<accession>A0A0K3CPA0</accession>
<feature type="compositionally biased region" description="Low complexity" evidence="1">
    <location>
        <begin position="357"/>
        <end position="376"/>
    </location>
</feature>
<keyword evidence="2" id="KW-0732">Signal</keyword>
<name>A0A0K3CPA0_RHOTO</name>
<dbReference type="Proteomes" id="UP000199069">
    <property type="component" value="Unassembled WGS sequence"/>
</dbReference>
<dbReference type="AlphaFoldDB" id="A0A0K3CPA0"/>
<feature type="region of interest" description="Disordered" evidence="1">
    <location>
        <begin position="294"/>
        <end position="376"/>
    </location>
</feature>
<keyword evidence="4" id="KW-1185">Reference proteome</keyword>
<evidence type="ECO:0000256" key="1">
    <source>
        <dbReference type="SAM" id="MobiDB-lite"/>
    </source>
</evidence>
<organism evidence="3 4">
    <name type="scientific">Rhodotorula toruloides</name>
    <name type="common">Yeast</name>
    <name type="synonym">Rhodosporidium toruloides</name>
    <dbReference type="NCBI Taxonomy" id="5286"/>
    <lineage>
        <taxon>Eukaryota</taxon>
        <taxon>Fungi</taxon>
        <taxon>Dikarya</taxon>
        <taxon>Basidiomycota</taxon>
        <taxon>Pucciniomycotina</taxon>
        <taxon>Microbotryomycetes</taxon>
        <taxon>Sporidiobolales</taxon>
        <taxon>Sporidiobolaceae</taxon>
        <taxon>Rhodotorula</taxon>
    </lineage>
</organism>
<reference evidence="3 4" key="1">
    <citation type="submission" date="2015-07" db="EMBL/GenBank/DDBJ databases">
        <authorList>
            <person name="Cajimat M.N.B."/>
            <person name="Milazzo M.L."/>
            <person name="Fulhorst C.F."/>
        </authorList>
    </citation>
    <scope>NUCLEOTIDE SEQUENCE [LARGE SCALE GENOMIC DNA]</scope>
    <source>
        <strain evidence="3">Single colony</strain>
    </source>
</reference>
<feature type="compositionally biased region" description="Low complexity" evidence="1">
    <location>
        <begin position="328"/>
        <end position="345"/>
    </location>
</feature>
<feature type="signal peptide" evidence="2">
    <location>
        <begin position="1"/>
        <end position="18"/>
    </location>
</feature>
<dbReference type="EMBL" id="CWKI01000017">
    <property type="protein sequence ID" value="CTR11454.1"/>
    <property type="molecule type" value="Genomic_DNA"/>
</dbReference>
<sequence length="582" mass="58548">MLSKTLLAISALSAVALAAPEPGVGVNVVKQANYNEAEKAAKISLKEICYRNLYADVAKYKVKYAKEVLAKDAAGKAVFLFDGIKKDINNREFYYEEFCYKQFNIAEHNADVAKHNTAVVGGAAGLGGKGVYKRSAISVSSFDPESFSSGFGSLDGSYGSPLGGVGSGIGYGGVGSGMGYGGIGKGAVDGYGAGIGGGYGGVGGGYGGVGGGYGGKGLVGGYGSNLGGGYGGLYGGEGLVGGSYGGVGTGAIAGGLGGYGVANLGYGGAGFEGYNAALGGNRFVGGYRDPLVPPPPVALRARKSRRATGATDPESMHTKPMRIPSPPRRTAASPSLHAAALQLASSHRRGRQDPQKLLASPPSVSSSSRSSPSPLLDYPQPPFFDISNMFTKTLLLAAIASTALAAPTADGGLGGGYGGGYGGKGLVGGKGLGGGYGGGYGANLGGGFIGASTQAGAVAEAAVSLKEICYRNLYAEVSAFHVRYAKEVVLQDKKHANVFLADGIKKDVNSQEFYFEEFCYKAYKAKERTGTVKGTHIGLVARQIGGMEGGAFDAGSFMGGFEGAGLDGGAGIGSVDVVGDEQ</sequence>
<protein>
    <submittedName>
        <fullName evidence="3">FGENESH: predicted gene_17.173 protein</fullName>
    </submittedName>
</protein>
<evidence type="ECO:0000256" key="2">
    <source>
        <dbReference type="SAM" id="SignalP"/>
    </source>
</evidence>